<feature type="domain" description="Ig-like" evidence="6">
    <location>
        <begin position="253"/>
        <end position="331"/>
    </location>
</feature>
<dbReference type="GO" id="GO:0005886">
    <property type="term" value="C:plasma membrane"/>
    <property type="evidence" value="ECO:0007669"/>
    <property type="project" value="TreeGrafter"/>
</dbReference>
<dbReference type="GO" id="GO:0050839">
    <property type="term" value="F:cell adhesion molecule binding"/>
    <property type="evidence" value="ECO:0007669"/>
    <property type="project" value="TreeGrafter"/>
</dbReference>
<dbReference type="Gene3D" id="2.60.40.10">
    <property type="entry name" value="Immunoglobulins"/>
    <property type="match status" value="3"/>
</dbReference>
<reference evidence="8" key="3">
    <citation type="submission" date="2015-06" db="UniProtKB">
        <authorList>
            <consortium name="EnsemblMetazoa"/>
        </authorList>
    </citation>
    <scope>IDENTIFICATION</scope>
</reference>
<dbReference type="GO" id="GO:0098609">
    <property type="term" value="P:cell-cell adhesion"/>
    <property type="evidence" value="ECO:0007669"/>
    <property type="project" value="TreeGrafter"/>
</dbReference>
<dbReference type="EnsemblMetazoa" id="CapteT212967">
    <property type="protein sequence ID" value="CapteP212967"/>
    <property type="gene ID" value="CapteG212967"/>
</dbReference>
<dbReference type="InterPro" id="IPR013106">
    <property type="entry name" value="Ig_V-set"/>
</dbReference>
<name>R7U9K3_CAPTE</name>
<dbReference type="PANTHER" id="PTHR11640:SF31">
    <property type="entry name" value="IRREGULAR CHIASM C-ROUGHEST PROTEIN-RELATED"/>
    <property type="match status" value="1"/>
</dbReference>
<keyword evidence="4" id="KW-0325">Glycoprotein</keyword>
<gene>
    <name evidence="7" type="ORF">CAPTEDRAFT_212967</name>
</gene>
<evidence type="ECO:0000313" key="7">
    <source>
        <dbReference type="EMBL" id="ELU02821.1"/>
    </source>
</evidence>
<feature type="domain" description="Ig-like" evidence="6">
    <location>
        <begin position="46"/>
        <end position="154"/>
    </location>
</feature>
<evidence type="ECO:0000313" key="8">
    <source>
        <dbReference type="EnsemblMetazoa" id="CapteP212967"/>
    </source>
</evidence>
<evidence type="ECO:0000256" key="5">
    <source>
        <dbReference type="ARBA" id="ARBA00023319"/>
    </source>
</evidence>
<dbReference type="SMART" id="SM00409">
    <property type="entry name" value="IG"/>
    <property type="match status" value="3"/>
</dbReference>
<keyword evidence="5" id="KW-0393">Immunoglobulin domain</keyword>
<reference evidence="9" key="1">
    <citation type="submission" date="2012-12" db="EMBL/GenBank/DDBJ databases">
        <authorList>
            <person name="Hellsten U."/>
            <person name="Grimwood J."/>
            <person name="Chapman J.A."/>
            <person name="Shapiro H."/>
            <person name="Aerts A."/>
            <person name="Otillar R.P."/>
            <person name="Terry A.Y."/>
            <person name="Boore J.L."/>
            <person name="Simakov O."/>
            <person name="Marletaz F."/>
            <person name="Cho S.-J."/>
            <person name="Edsinger-Gonzales E."/>
            <person name="Havlak P."/>
            <person name="Kuo D.-H."/>
            <person name="Larsson T."/>
            <person name="Lv J."/>
            <person name="Arendt D."/>
            <person name="Savage R."/>
            <person name="Osoegawa K."/>
            <person name="de Jong P."/>
            <person name="Lindberg D.R."/>
            <person name="Seaver E.C."/>
            <person name="Weisblat D.A."/>
            <person name="Putnam N.H."/>
            <person name="Grigoriev I.V."/>
            <person name="Rokhsar D.S."/>
        </authorList>
    </citation>
    <scope>NUCLEOTIDE SEQUENCE</scope>
    <source>
        <strain evidence="9">I ESC-2004</strain>
    </source>
</reference>
<dbReference type="OMA" id="LYMNVNE"/>
<dbReference type="PROSITE" id="PS50835">
    <property type="entry name" value="IG_LIKE"/>
    <property type="match status" value="2"/>
</dbReference>
<accession>R7U9K3</accession>
<dbReference type="SUPFAM" id="SSF48726">
    <property type="entry name" value="Immunoglobulin"/>
    <property type="match status" value="2"/>
</dbReference>
<sequence length="366" mass="40682">MLNTCMQTMMLCQEAVQACWVILCKNVRNFSQIDIVLIISARRLSPSQDATGQCLEIAQYPESISIMAGSNVTLTCATSETGDKDYVEWVEYISLPAGRRISLDNKTDRQNDSRFAIIGEYNLFINNVTFQDGGLYECRLVLGNARYSAELVVYDDVTCDITPEISYETEDIQLRCLQPFGGNPMPSISMLDGGQRLVSDVVTNKHSHALMVTTNISGVSWSEDGQTYTCKVHLDNPRFDGKCSVTVEVLHPPKQLTLSSRSRQFRVGDDLECSVSANPEPNVIWTELTPGHSILNSSVLTMTINMTESDQEWTCEASNVIDNITTIETITHSFSVVVGHADKACNACTYSCYILCTWIMYIAASY</sequence>
<evidence type="ECO:0000256" key="4">
    <source>
        <dbReference type="ARBA" id="ARBA00023180"/>
    </source>
</evidence>
<dbReference type="OrthoDB" id="6282755at2759"/>
<proteinExistence type="predicted"/>
<keyword evidence="3" id="KW-1015">Disulfide bond</keyword>
<dbReference type="Pfam" id="PF07686">
    <property type="entry name" value="V-set"/>
    <property type="match status" value="1"/>
</dbReference>
<evidence type="ECO:0000259" key="6">
    <source>
        <dbReference type="PROSITE" id="PS50835"/>
    </source>
</evidence>
<organism evidence="7">
    <name type="scientific">Capitella teleta</name>
    <name type="common">Polychaete worm</name>
    <dbReference type="NCBI Taxonomy" id="283909"/>
    <lineage>
        <taxon>Eukaryota</taxon>
        <taxon>Metazoa</taxon>
        <taxon>Spiralia</taxon>
        <taxon>Lophotrochozoa</taxon>
        <taxon>Annelida</taxon>
        <taxon>Polychaeta</taxon>
        <taxon>Sedentaria</taxon>
        <taxon>Scolecida</taxon>
        <taxon>Capitellidae</taxon>
        <taxon>Capitella</taxon>
    </lineage>
</organism>
<dbReference type="InterPro" id="IPR013783">
    <property type="entry name" value="Ig-like_fold"/>
</dbReference>
<dbReference type="AlphaFoldDB" id="R7U9K3"/>
<dbReference type="HOGENOM" id="CLU_757035_0_0_1"/>
<dbReference type="InterPro" id="IPR003599">
    <property type="entry name" value="Ig_sub"/>
</dbReference>
<keyword evidence="2" id="KW-0472">Membrane</keyword>
<dbReference type="InterPro" id="IPR036179">
    <property type="entry name" value="Ig-like_dom_sf"/>
</dbReference>
<dbReference type="PANTHER" id="PTHR11640">
    <property type="entry name" value="NEPHRIN"/>
    <property type="match status" value="1"/>
</dbReference>
<dbReference type="InterPro" id="IPR051275">
    <property type="entry name" value="Cell_adhesion_signaling"/>
</dbReference>
<evidence type="ECO:0000256" key="1">
    <source>
        <dbReference type="ARBA" id="ARBA00004479"/>
    </source>
</evidence>
<comment type="subcellular location">
    <subcellularLocation>
        <location evidence="1">Membrane</location>
        <topology evidence="1">Single-pass type I membrane protein</topology>
    </subcellularLocation>
</comment>
<dbReference type="EMBL" id="AMQN01008687">
    <property type="status" value="NOT_ANNOTATED_CDS"/>
    <property type="molecule type" value="Genomic_DNA"/>
</dbReference>
<evidence type="ECO:0000256" key="2">
    <source>
        <dbReference type="ARBA" id="ARBA00023136"/>
    </source>
</evidence>
<reference evidence="7 9" key="2">
    <citation type="journal article" date="2013" name="Nature">
        <title>Insights into bilaterian evolution from three spiralian genomes.</title>
        <authorList>
            <person name="Simakov O."/>
            <person name="Marletaz F."/>
            <person name="Cho S.J."/>
            <person name="Edsinger-Gonzales E."/>
            <person name="Havlak P."/>
            <person name="Hellsten U."/>
            <person name="Kuo D.H."/>
            <person name="Larsson T."/>
            <person name="Lv J."/>
            <person name="Arendt D."/>
            <person name="Savage R."/>
            <person name="Osoegawa K."/>
            <person name="de Jong P."/>
            <person name="Grimwood J."/>
            <person name="Chapman J.A."/>
            <person name="Shapiro H."/>
            <person name="Aerts A."/>
            <person name="Otillar R.P."/>
            <person name="Terry A.Y."/>
            <person name="Boore J.L."/>
            <person name="Grigoriev I.V."/>
            <person name="Lindberg D.R."/>
            <person name="Seaver E.C."/>
            <person name="Weisblat D.A."/>
            <person name="Putnam N.H."/>
            <person name="Rokhsar D.S."/>
        </authorList>
    </citation>
    <scope>NUCLEOTIDE SEQUENCE</scope>
    <source>
        <strain evidence="7 9">I ESC-2004</strain>
    </source>
</reference>
<keyword evidence="9" id="KW-1185">Reference proteome</keyword>
<protein>
    <recommendedName>
        <fullName evidence="6">Ig-like domain-containing protein</fullName>
    </recommendedName>
</protein>
<dbReference type="InterPro" id="IPR007110">
    <property type="entry name" value="Ig-like_dom"/>
</dbReference>
<dbReference type="STRING" id="283909.R7U9K3"/>
<dbReference type="EMBL" id="KB303737">
    <property type="protein sequence ID" value="ELU02821.1"/>
    <property type="molecule type" value="Genomic_DNA"/>
</dbReference>
<dbReference type="Proteomes" id="UP000014760">
    <property type="component" value="Unassembled WGS sequence"/>
</dbReference>
<dbReference type="GO" id="GO:0005911">
    <property type="term" value="C:cell-cell junction"/>
    <property type="evidence" value="ECO:0007669"/>
    <property type="project" value="TreeGrafter"/>
</dbReference>
<evidence type="ECO:0000256" key="3">
    <source>
        <dbReference type="ARBA" id="ARBA00023157"/>
    </source>
</evidence>
<evidence type="ECO:0000313" key="9">
    <source>
        <dbReference type="Proteomes" id="UP000014760"/>
    </source>
</evidence>